<gene>
    <name evidence="1" type="ORF">INT43_002098</name>
</gene>
<organism evidence="1 2">
    <name type="scientific">Mortierella isabellina</name>
    <name type="common">Filamentous fungus</name>
    <name type="synonym">Umbelopsis isabellina</name>
    <dbReference type="NCBI Taxonomy" id="91625"/>
    <lineage>
        <taxon>Eukaryota</taxon>
        <taxon>Fungi</taxon>
        <taxon>Fungi incertae sedis</taxon>
        <taxon>Mucoromycota</taxon>
        <taxon>Mucoromycotina</taxon>
        <taxon>Umbelopsidomycetes</taxon>
        <taxon>Umbelopsidales</taxon>
        <taxon>Umbelopsidaceae</taxon>
        <taxon>Umbelopsis</taxon>
    </lineage>
</organism>
<reference evidence="1" key="1">
    <citation type="submission" date="2020-12" db="EMBL/GenBank/DDBJ databases">
        <title>Metabolic potential, ecology and presence of endohyphal bacteria is reflected in genomic diversity of Mucoromycotina.</title>
        <authorList>
            <person name="Muszewska A."/>
            <person name="Okrasinska A."/>
            <person name="Steczkiewicz K."/>
            <person name="Drgas O."/>
            <person name="Orlowska M."/>
            <person name="Perlinska-Lenart U."/>
            <person name="Aleksandrzak-Piekarczyk T."/>
            <person name="Szatraj K."/>
            <person name="Zielenkiewicz U."/>
            <person name="Pilsyk S."/>
            <person name="Malc E."/>
            <person name="Mieczkowski P."/>
            <person name="Kruszewska J.S."/>
            <person name="Biernat P."/>
            <person name="Pawlowska J."/>
        </authorList>
    </citation>
    <scope>NUCLEOTIDE SEQUENCE</scope>
    <source>
        <strain evidence="1">WA0000067209</strain>
    </source>
</reference>
<protein>
    <recommendedName>
        <fullName evidence="3">F-box domain-containing protein</fullName>
    </recommendedName>
</protein>
<keyword evidence="2" id="KW-1185">Reference proteome</keyword>
<evidence type="ECO:0000313" key="1">
    <source>
        <dbReference type="EMBL" id="KAG2179248.1"/>
    </source>
</evidence>
<comment type="caution">
    <text evidence="1">The sequence shown here is derived from an EMBL/GenBank/DDBJ whole genome shotgun (WGS) entry which is preliminary data.</text>
</comment>
<dbReference type="EMBL" id="JAEPQZ010000007">
    <property type="protein sequence ID" value="KAG2179248.1"/>
    <property type="molecule type" value="Genomic_DNA"/>
</dbReference>
<sequence>MMTPAREDQEPNIHCQQVSLANLPYTVLCNIFKHLQDNPASFSLTCHSFHHISLETVNVVEYFCEKYGQALALFLAILRHPRRLTENVTRALLKRDKVLMPRNLAQRLLQGYGVERKMSVSTIMLLLDTAVQRYGHFEVAEDDWRRTHEFINQLMWIRRGVSPHTTDQVMVEFSQFLVSTQFIPFPFAQSLRAHTILYYHPPFERMVTSLQLFAPAIFANMVNRGLTLRYIEASHFIISFISFGIKSDFSPRETGSALQNIISYDIMELNQSTIRSVFARMTDESCWSQIEALKCLQLPFNMGDVVEEVLTELFDDPLLRDESIADYPYRALFVNWPCRQTITRCMKNAYSIDENELQSALKNGVGYANFPENAIFNIPPRTLEWVAEHFEPDNIITQICFDNIVLVLANPIIPPYLHHNPTGNDPVIRIFKLYIRHDIMLTHRHISWFKKCKRSISIRTVMNAVMDNGIIQPDNTIAYGRFALSKCAQSQACRSAQEMEKLKLLYFGSISSPSDFTSSPAITAKLRHRHADKDTDAERIEHGLKRRRSRQHMGSSASKKHKFAANYIPESRRSWRAYLEELLNECAAEREQNFMALNSRRTRKRKHKVAAKSLFEVLCSEMLHETTKEDGSIIASQLGDCCSACGLLLDRDT</sequence>
<proteinExistence type="predicted"/>
<accession>A0A8H7PSV4</accession>
<evidence type="ECO:0000313" key="2">
    <source>
        <dbReference type="Proteomes" id="UP000654370"/>
    </source>
</evidence>
<evidence type="ECO:0008006" key="3">
    <source>
        <dbReference type="Google" id="ProtNLM"/>
    </source>
</evidence>
<name>A0A8H7PSV4_MORIS</name>
<dbReference type="AlphaFoldDB" id="A0A8H7PSV4"/>
<dbReference type="Proteomes" id="UP000654370">
    <property type="component" value="Unassembled WGS sequence"/>
</dbReference>
<dbReference type="OrthoDB" id="2328204at2759"/>